<dbReference type="InterPro" id="IPR038087">
    <property type="entry name" value="RNAP_delta_N_dom_sf"/>
</dbReference>
<keyword evidence="2 6" id="KW-0240">DNA-directed RNA polymerase</keyword>
<comment type="similarity">
    <text evidence="1 6">Belongs to the RpoE family.</text>
</comment>
<evidence type="ECO:0000256" key="6">
    <source>
        <dbReference type="HAMAP-Rule" id="MF_00357"/>
    </source>
</evidence>
<dbReference type="InterPro" id="IPR029757">
    <property type="entry name" value="RpoE"/>
</dbReference>
<dbReference type="GO" id="GO:0006351">
    <property type="term" value="P:DNA-templated transcription"/>
    <property type="evidence" value="ECO:0007669"/>
    <property type="project" value="InterPro"/>
</dbReference>
<evidence type="ECO:0000256" key="7">
    <source>
        <dbReference type="SAM" id="MobiDB-lite"/>
    </source>
</evidence>
<evidence type="ECO:0000256" key="2">
    <source>
        <dbReference type="ARBA" id="ARBA00022478"/>
    </source>
</evidence>
<dbReference type="GO" id="GO:0006355">
    <property type="term" value="P:regulation of DNA-templated transcription"/>
    <property type="evidence" value="ECO:0007669"/>
    <property type="project" value="UniProtKB-UniRule"/>
</dbReference>
<keyword evidence="3 6" id="KW-0808">Transferase</keyword>
<accession>A0A8J2ZZ37</accession>
<dbReference type="NCBIfam" id="TIGR04567">
    <property type="entry name" value="RNAP_delt_lowGC"/>
    <property type="match status" value="1"/>
</dbReference>
<dbReference type="PROSITE" id="PS51913">
    <property type="entry name" value="HTH_HARE"/>
    <property type="match status" value="1"/>
</dbReference>
<feature type="region of interest" description="Disordered" evidence="7">
    <location>
        <begin position="86"/>
        <end position="166"/>
    </location>
</feature>
<dbReference type="RefSeq" id="WP_188498793.1">
    <property type="nucleotide sequence ID" value="NZ_BMFV01000036.1"/>
</dbReference>
<dbReference type="Proteomes" id="UP000656813">
    <property type="component" value="Unassembled WGS sequence"/>
</dbReference>
<evidence type="ECO:0000256" key="5">
    <source>
        <dbReference type="ARBA" id="ARBA00023163"/>
    </source>
</evidence>
<evidence type="ECO:0000256" key="4">
    <source>
        <dbReference type="ARBA" id="ARBA00022695"/>
    </source>
</evidence>
<keyword evidence="5 6" id="KW-0804">Transcription</keyword>
<evidence type="ECO:0000313" key="9">
    <source>
        <dbReference type="EMBL" id="GGH87067.1"/>
    </source>
</evidence>
<feature type="compositionally biased region" description="Acidic residues" evidence="7">
    <location>
        <begin position="99"/>
        <end position="166"/>
    </location>
</feature>
<reference evidence="9" key="1">
    <citation type="journal article" date="2014" name="Int. J. Syst. Evol. Microbiol.">
        <title>Complete genome sequence of Corynebacterium casei LMG S-19264T (=DSM 44701T), isolated from a smear-ripened cheese.</title>
        <authorList>
            <consortium name="US DOE Joint Genome Institute (JGI-PGF)"/>
            <person name="Walter F."/>
            <person name="Albersmeier A."/>
            <person name="Kalinowski J."/>
            <person name="Ruckert C."/>
        </authorList>
    </citation>
    <scope>NUCLEOTIDE SEQUENCE</scope>
    <source>
        <strain evidence="9">CGMCC 1.12777</strain>
    </source>
</reference>
<sequence length="166" mass="19692">MAEQKVSEKPVLDQLYDLLNDSKQPQTFYDLLKMISANKLDEEERAEYYARVYTNLNLDGRFLSLGNNFWGLKSWYPMDQRDEDVASKLAPKRKRKSSDDDDDLEDVFADFDDDDVFDDIDDDDIYDDDDDLDEDFNDDDDEYSDDDDDLDEEYDDEDDEDEEEED</sequence>
<evidence type="ECO:0000256" key="1">
    <source>
        <dbReference type="ARBA" id="ARBA00009828"/>
    </source>
</evidence>
<comment type="function">
    <text evidence="6">Participates in both the initiation and recycling phases of transcription. In the presence of the delta subunit, RNAP displays an increased specificity of transcription, a decreased affinity for nucleic acids, and an increased efficiency of RNA synthesis because of enhanced recycling.</text>
</comment>
<evidence type="ECO:0000259" key="8">
    <source>
        <dbReference type="PROSITE" id="PS51913"/>
    </source>
</evidence>
<dbReference type="GO" id="GO:0000428">
    <property type="term" value="C:DNA-directed RNA polymerase complex"/>
    <property type="evidence" value="ECO:0007669"/>
    <property type="project" value="UniProtKB-KW"/>
</dbReference>
<organism evidence="9 10">
    <name type="scientific">Pullulanibacillus pueri</name>
    <dbReference type="NCBI Taxonomy" id="1437324"/>
    <lineage>
        <taxon>Bacteria</taxon>
        <taxon>Bacillati</taxon>
        <taxon>Bacillota</taxon>
        <taxon>Bacilli</taxon>
        <taxon>Bacillales</taxon>
        <taxon>Sporolactobacillaceae</taxon>
        <taxon>Pullulanibacillus</taxon>
    </lineage>
</organism>
<keyword evidence="10" id="KW-1185">Reference proteome</keyword>
<reference evidence="9" key="2">
    <citation type="submission" date="2020-09" db="EMBL/GenBank/DDBJ databases">
        <authorList>
            <person name="Sun Q."/>
            <person name="Zhou Y."/>
        </authorList>
    </citation>
    <scope>NUCLEOTIDE SEQUENCE</scope>
    <source>
        <strain evidence="9">CGMCC 1.12777</strain>
    </source>
</reference>
<evidence type="ECO:0000313" key="10">
    <source>
        <dbReference type="Proteomes" id="UP000656813"/>
    </source>
</evidence>
<keyword evidence="4 6" id="KW-0548">Nucleotidyltransferase</keyword>
<dbReference type="AlphaFoldDB" id="A0A8J2ZZ37"/>
<gene>
    <name evidence="6" type="primary">rpoE</name>
    <name evidence="9" type="ORF">GCM10007096_36230</name>
</gene>
<comment type="caution">
    <text evidence="9">The sequence shown here is derived from an EMBL/GenBank/DDBJ whole genome shotgun (WGS) entry which is preliminary data.</text>
</comment>
<protein>
    <recommendedName>
        <fullName evidence="6">Probable DNA-directed RNA polymerase subunit delta</fullName>
    </recommendedName>
    <alternativeName>
        <fullName evidence="6">RNAP delta factor</fullName>
    </alternativeName>
</protein>
<dbReference type="GO" id="GO:0003899">
    <property type="term" value="F:DNA-directed RNA polymerase activity"/>
    <property type="evidence" value="ECO:0007669"/>
    <property type="project" value="UniProtKB-UniRule"/>
</dbReference>
<dbReference type="HAMAP" id="MF_00357">
    <property type="entry name" value="RNApol_bact_RpoE"/>
    <property type="match status" value="1"/>
</dbReference>
<dbReference type="Gene3D" id="1.10.10.1250">
    <property type="entry name" value="RNA polymerase, subunit delta, N-terminal domain"/>
    <property type="match status" value="1"/>
</dbReference>
<name>A0A8J2ZZ37_9BACL</name>
<evidence type="ECO:0000256" key="3">
    <source>
        <dbReference type="ARBA" id="ARBA00022679"/>
    </source>
</evidence>
<feature type="domain" description="HTH HARE-type" evidence="8">
    <location>
        <begin position="9"/>
        <end position="75"/>
    </location>
</feature>
<proteinExistence type="inferred from homology"/>
<dbReference type="EMBL" id="BMFV01000036">
    <property type="protein sequence ID" value="GGH87067.1"/>
    <property type="molecule type" value="Genomic_DNA"/>
</dbReference>
<dbReference type="InterPro" id="IPR007759">
    <property type="entry name" value="Asxl_HARE-HTH"/>
</dbReference>
<comment type="subunit">
    <text evidence="6">RNAP is composed of a core of 2 alpha, a beta and a beta' subunits. The core is associated with a delta subunit and one of several sigma factors.</text>
</comment>